<dbReference type="AlphaFoldDB" id="A0AAJ2HF09"/>
<dbReference type="InterPro" id="IPR014757">
    <property type="entry name" value="Tscrpt_reg_IclR_C"/>
</dbReference>
<dbReference type="Pfam" id="PF09339">
    <property type="entry name" value="HTH_IclR"/>
    <property type="match status" value="1"/>
</dbReference>
<dbReference type="InterPro" id="IPR029016">
    <property type="entry name" value="GAF-like_dom_sf"/>
</dbReference>
<dbReference type="RefSeq" id="WP_310890368.1">
    <property type="nucleotide sequence ID" value="NZ_BAAAGR010000001.1"/>
</dbReference>
<dbReference type="CDD" id="cd00090">
    <property type="entry name" value="HTH_ARSR"/>
    <property type="match status" value="1"/>
</dbReference>
<dbReference type="GO" id="GO:0003700">
    <property type="term" value="F:DNA-binding transcription factor activity"/>
    <property type="evidence" value="ECO:0007669"/>
    <property type="project" value="TreeGrafter"/>
</dbReference>
<dbReference type="InterPro" id="IPR036390">
    <property type="entry name" value="WH_DNA-bd_sf"/>
</dbReference>
<keyword evidence="2" id="KW-0238">DNA-binding</keyword>
<gene>
    <name evidence="6" type="ORF">KZC50_01500</name>
</gene>
<evidence type="ECO:0000256" key="3">
    <source>
        <dbReference type="ARBA" id="ARBA00023163"/>
    </source>
</evidence>
<dbReference type="Gene3D" id="1.10.10.10">
    <property type="entry name" value="Winged helix-like DNA-binding domain superfamily/Winged helix DNA-binding domain"/>
    <property type="match status" value="1"/>
</dbReference>
<dbReference type="PROSITE" id="PS51077">
    <property type="entry name" value="HTH_ICLR"/>
    <property type="match status" value="1"/>
</dbReference>
<dbReference type="GeneID" id="301456860"/>
<dbReference type="EMBL" id="JAHWXH010000001">
    <property type="protein sequence ID" value="MDS0244282.1"/>
    <property type="molecule type" value="Genomic_DNA"/>
</dbReference>
<evidence type="ECO:0000313" key="6">
    <source>
        <dbReference type="EMBL" id="MDS0244282.1"/>
    </source>
</evidence>
<dbReference type="InterPro" id="IPR050707">
    <property type="entry name" value="HTH_MetabolicPath_Reg"/>
</dbReference>
<dbReference type="GO" id="GO:0045892">
    <property type="term" value="P:negative regulation of DNA-templated transcription"/>
    <property type="evidence" value="ECO:0007669"/>
    <property type="project" value="TreeGrafter"/>
</dbReference>
<organism evidence="6 7">
    <name type="scientific">Microbacterium aurantiacum</name>
    <dbReference type="NCBI Taxonomy" id="162393"/>
    <lineage>
        <taxon>Bacteria</taxon>
        <taxon>Bacillati</taxon>
        <taxon>Actinomycetota</taxon>
        <taxon>Actinomycetes</taxon>
        <taxon>Micrococcales</taxon>
        <taxon>Microbacteriaceae</taxon>
        <taxon>Microbacterium</taxon>
    </lineage>
</organism>
<evidence type="ECO:0000256" key="1">
    <source>
        <dbReference type="ARBA" id="ARBA00023015"/>
    </source>
</evidence>
<evidence type="ECO:0000259" key="5">
    <source>
        <dbReference type="PROSITE" id="PS51078"/>
    </source>
</evidence>
<evidence type="ECO:0000259" key="4">
    <source>
        <dbReference type="PROSITE" id="PS51077"/>
    </source>
</evidence>
<keyword evidence="1" id="KW-0805">Transcription regulation</keyword>
<evidence type="ECO:0000313" key="7">
    <source>
        <dbReference type="Proteomes" id="UP001183582"/>
    </source>
</evidence>
<accession>A0AAJ2HF09</accession>
<keyword evidence="3" id="KW-0804">Transcription</keyword>
<dbReference type="Gene3D" id="3.30.450.40">
    <property type="match status" value="1"/>
</dbReference>
<dbReference type="SUPFAM" id="SSF46785">
    <property type="entry name" value="Winged helix' DNA-binding domain"/>
    <property type="match status" value="1"/>
</dbReference>
<dbReference type="InterPro" id="IPR036388">
    <property type="entry name" value="WH-like_DNA-bd_sf"/>
</dbReference>
<dbReference type="InterPro" id="IPR005471">
    <property type="entry name" value="Tscrpt_reg_IclR_N"/>
</dbReference>
<comment type="caution">
    <text evidence="6">The sequence shown here is derived from an EMBL/GenBank/DDBJ whole genome shotgun (WGS) entry which is preliminary data.</text>
</comment>
<dbReference type="Proteomes" id="UP001183582">
    <property type="component" value="Unassembled WGS sequence"/>
</dbReference>
<dbReference type="PROSITE" id="PS51078">
    <property type="entry name" value="ICLR_ED"/>
    <property type="match status" value="1"/>
</dbReference>
<name>A0AAJ2HF09_9MICO</name>
<dbReference type="SMART" id="SM00346">
    <property type="entry name" value="HTH_ICLR"/>
    <property type="match status" value="1"/>
</dbReference>
<dbReference type="GO" id="GO:0003677">
    <property type="term" value="F:DNA binding"/>
    <property type="evidence" value="ECO:0007669"/>
    <property type="project" value="UniProtKB-KW"/>
</dbReference>
<evidence type="ECO:0000256" key="2">
    <source>
        <dbReference type="ARBA" id="ARBA00023125"/>
    </source>
</evidence>
<dbReference type="Pfam" id="PF01614">
    <property type="entry name" value="IclR_C"/>
    <property type="match status" value="1"/>
</dbReference>
<feature type="domain" description="IclR-ED" evidence="5">
    <location>
        <begin position="76"/>
        <end position="249"/>
    </location>
</feature>
<dbReference type="PANTHER" id="PTHR30136">
    <property type="entry name" value="HELIX-TURN-HELIX TRANSCRIPTIONAL REGULATOR, ICLR FAMILY"/>
    <property type="match status" value="1"/>
</dbReference>
<reference evidence="6 7" key="1">
    <citation type="submission" date="2021-06" db="EMBL/GenBank/DDBJ databases">
        <title>Genome-based taxonomic framework of Microbacterium strains isolated from marine environment, the description of four new species and reclassification of four preexisting species.</title>
        <authorList>
            <person name="Lee S.D."/>
            <person name="Kim S.-M."/>
            <person name="Byeon Y.-S."/>
            <person name="Yang H.L."/>
            <person name="Kim I.S."/>
        </authorList>
    </citation>
    <scope>NUCLEOTIDE SEQUENCE [LARGE SCALE GENOMIC DNA]</scope>
    <source>
        <strain evidence="6 7">KACC 20514</strain>
    </source>
</reference>
<dbReference type="InterPro" id="IPR011991">
    <property type="entry name" value="ArsR-like_HTH"/>
</dbReference>
<dbReference type="PANTHER" id="PTHR30136:SF35">
    <property type="entry name" value="HTH-TYPE TRANSCRIPTIONAL REGULATOR RV1719"/>
    <property type="match status" value="1"/>
</dbReference>
<protein>
    <submittedName>
        <fullName evidence="6">Helix-turn-helix domain-containing protein</fullName>
    </submittedName>
</protein>
<sequence>MEETAPATDLTTLRRGLQILELLRSSNPSASMWTNKEIADTLSLDKSVVSRTLRVLVDLGFVERSADGRTFAPGSKVYPLGARSVNQDVLRAAATVVREIVRMTQARSYLSVRSDMDAMTLWSDQPVRARPRVHSIGTTFPLGVSEAGRALLYGSPPTEIKQVAAEMRRIGVGHADQLAGQIELDRRVGYSWRRADESGVAVPVWDTRNEAVIGALGVASEGLSSRDVAEATAQLLMAAASNLARRIHATETHSTTMAPLPFSGWPEMPTDMFPLSSRSLDGETFPEFLGD</sequence>
<proteinExistence type="predicted"/>
<dbReference type="SUPFAM" id="SSF55781">
    <property type="entry name" value="GAF domain-like"/>
    <property type="match status" value="1"/>
</dbReference>
<feature type="domain" description="HTH iclR-type" evidence="4">
    <location>
        <begin position="10"/>
        <end position="75"/>
    </location>
</feature>